<dbReference type="InterPro" id="IPR002523">
    <property type="entry name" value="MgTranspt_CorA/ZnTranspt_ZntB"/>
</dbReference>
<accession>A0ABQ5ZZA2</accession>
<feature type="region of interest" description="Disordered" evidence="9">
    <location>
        <begin position="1"/>
        <end position="29"/>
    </location>
</feature>
<protein>
    <recommendedName>
        <fullName evidence="8">Magnesium transport protein CorA</fullName>
    </recommendedName>
</protein>
<dbReference type="Gene3D" id="3.30.460.20">
    <property type="entry name" value="CorA soluble domain-like"/>
    <property type="match status" value="1"/>
</dbReference>
<organism evidence="10 11">
    <name type="scientific">Marinospirillum insulare</name>
    <dbReference type="NCBI Taxonomy" id="217169"/>
    <lineage>
        <taxon>Bacteria</taxon>
        <taxon>Pseudomonadati</taxon>
        <taxon>Pseudomonadota</taxon>
        <taxon>Gammaproteobacteria</taxon>
        <taxon>Oceanospirillales</taxon>
        <taxon>Oceanospirillaceae</taxon>
        <taxon>Marinospirillum</taxon>
    </lineage>
</organism>
<feature type="transmembrane region" description="Helical" evidence="8">
    <location>
        <begin position="303"/>
        <end position="324"/>
    </location>
</feature>
<dbReference type="CDD" id="cd12828">
    <property type="entry name" value="TmCorA-like_1"/>
    <property type="match status" value="1"/>
</dbReference>
<comment type="subcellular location">
    <subcellularLocation>
        <location evidence="1">Cell membrane</location>
        <topology evidence="1">Multi-pass membrane protein</topology>
    </subcellularLocation>
    <subcellularLocation>
        <location evidence="8">Membrane</location>
        <topology evidence="8">Multi-pass membrane protein</topology>
    </subcellularLocation>
</comment>
<keyword evidence="8" id="KW-0460">Magnesium</keyword>
<reference evidence="11" key="1">
    <citation type="journal article" date="2019" name="Int. J. Syst. Evol. Microbiol.">
        <title>The Global Catalogue of Microorganisms (GCM) 10K type strain sequencing project: providing services to taxonomists for standard genome sequencing and annotation.</title>
        <authorList>
            <consortium name="The Broad Institute Genomics Platform"/>
            <consortium name="The Broad Institute Genome Sequencing Center for Infectious Disease"/>
            <person name="Wu L."/>
            <person name="Ma J."/>
        </authorList>
    </citation>
    <scope>NUCLEOTIDE SEQUENCE [LARGE SCALE GENOMIC DNA]</scope>
    <source>
        <strain evidence="11">NBRC 100033</strain>
    </source>
</reference>
<evidence type="ECO:0000256" key="2">
    <source>
        <dbReference type="ARBA" id="ARBA00009765"/>
    </source>
</evidence>
<keyword evidence="7 8" id="KW-0472">Membrane</keyword>
<dbReference type="EMBL" id="BSOR01000035">
    <property type="protein sequence ID" value="GLR64628.1"/>
    <property type="molecule type" value="Genomic_DNA"/>
</dbReference>
<keyword evidence="5 8" id="KW-0812">Transmembrane</keyword>
<dbReference type="InterPro" id="IPR045863">
    <property type="entry name" value="CorA_TM1_TM2"/>
</dbReference>
<feature type="transmembrane region" description="Helical" evidence="8">
    <location>
        <begin position="344"/>
        <end position="364"/>
    </location>
</feature>
<dbReference type="SUPFAM" id="SSF144083">
    <property type="entry name" value="Magnesium transport protein CorA, transmembrane region"/>
    <property type="match status" value="1"/>
</dbReference>
<dbReference type="Gene3D" id="1.20.58.340">
    <property type="entry name" value="Magnesium transport protein CorA, transmembrane region"/>
    <property type="match status" value="2"/>
</dbReference>
<evidence type="ECO:0000313" key="11">
    <source>
        <dbReference type="Proteomes" id="UP001156682"/>
    </source>
</evidence>
<keyword evidence="11" id="KW-1185">Reference proteome</keyword>
<keyword evidence="8" id="KW-0406">Ion transport</keyword>
<keyword evidence="4 8" id="KW-1003">Cell membrane</keyword>
<evidence type="ECO:0000256" key="9">
    <source>
        <dbReference type="SAM" id="MobiDB-lite"/>
    </source>
</evidence>
<dbReference type="SUPFAM" id="SSF143865">
    <property type="entry name" value="CorA soluble domain-like"/>
    <property type="match status" value="1"/>
</dbReference>
<evidence type="ECO:0000256" key="5">
    <source>
        <dbReference type="ARBA" id="ARBA00022692"/>
    </source>
</evidence>
<evidence type="ECO:0000313" key="10">
    <source>
        <dbReference type="EMBL" id="GLR64628.1"/>
    </source>
</evidence>
<comment type="caution">
    <text evidence="10">The sequence shown here is derived from an EMBL/GenBank/DDBJ whole genome shotgun (WGS) entry which is preliminary data.</text>
</comment>
<evidence type="ECO:0000256" key="1">
    <source>
        <dbReference type="ARBA" id="ARBA00004651"/>
    </source>
</evidence>
<gene>
    <name evidence="8 10" type="primary">corA</name>
    <name evidence="10" type="ORF">GCM10007878_20660</name>
</gene>
<evidence type="ECO:0000256" key="6">
    <source>
        <dbReference type="ARBA" id="ARBA00022989"/>
    </source>
</evidence>
<dbReference type="Pfam" id="PF01544">
    <property type="entry name" value="CorA"/>
    <property type="match status" value="1"/>
</dbReference>
<sequence length="370" mass="42728">MGFRSLFNRSSAGAVQRKTPGQPPGTLLHTGEKKLDAMKLTVHDYDANRYESFAVDALDPKAGYMRPSSKTWFQVQGLHDLPRLREIMNFFELHSLVQEDIVSVNQRPKVEPYGDVIFVVGRMITARQQGDETELKSEQVSLVLGKNFVLSFQESDDPLFDPVIRRMLVANTRLRRHSIDFLTYALLDNLVDHYFTALDFINETIESMEERVLEQPEPTDLQSIHALRRDLIFFRKSVWSLRDGVNSLIRDDSPLISPEIKIYLRDVYDHLVQVIDSVESQRELVFSLYDMYMSSLSSRMNEVMKVLTVISTLFIPLTFIVGVYGMNFNPETSTWNMPELNWAFGYPAAWGLMLVIVASMLVYFKRKGWF</sequence>
<dbReference type="Proteomes" id="UP001156682">
    <property type="component" value="Unassembled WGS sequence"/>
</dbReference>
<evidence type="ECO:0000256" key="7">
    <source>
        <dbReference type="ARBA" id="ARBA00023136"/>
    </source>
</evidence>
<evidence type="ECO:0000256" key="8">
    <source>
        <dbReference type="RuleBase" id="RU362010"/>
    </source>
</evidence>
<name>A0ABQ5ZZA2_9GAMM</name>
<dbReference type="PANTHER" id="PTHR46494:SF1">
    <property type="entry name" value="CORA FAMILY METAL ION TRANSPORTER (EUROFUNG)"/>
    <property type="match status" value="1"/>
</dbReference>
<evidence type="ECO:0000256" key="3">
    <source>
        <dbReference type="ARBA" id="ARBA00022448"/>
    </source>
</evidence>
<dbReference type="RefSeq" id="WP_051610551.1">
    <property type="nucleotide sequence ID" value="NZ_BSOR01000035.1"/>
</dbReference>
<dbReference type="InterPro" id="IPR045861">
    <property type="entry name" value="CorA_cytoplasmic_dom"/>
</dbReference>
<dbReference type="PANTHER" id="PTHR46494">
    <property type="entry name" value="CORA FAMILY METAL ION TRANSPORTER (EUROFUNG)"/>
    <property type="match status" value="1"/>
</dbReference>
<keyword evidence="6 8" id="KW-1133">Transmembrane helix</keyword>
<keyword evidence="3 8" id="KW-0813">Transport</keyword>
<comment type="similarity">
    <text evidence="2 8">Belongs to the CorA metal ion transporter (MIT) (TC 1.A.35) family.</text>
</comment>
<dbReference type="NCBIfam" id="TIGR00383">
    <property type="entry name" value="corA"/>
    <property type="match status" value="1"/>
</dbReference>
<evidence type="ECO:0000256" key="4">
    <source>
        <dbReference type="ARBA" id="ARBA00022475"/>
    </source>
</evidence>
<comment type="function">
    <text evidence="8">Mediates influx of magnesium ions.</text>
</comment>
<dbReference type="InterPro" id="IPR004488">
    <property type="entry name" value="Mg/Co-transport_prot_CorA"/>
</dbReference>
<proteinExistence type="inferred from homology"/>